<keyword evidence="2" id="KW-0732">Signal</keyword>
<organism evidence="3 4">
    <name type="scientific">Microbacterium resistens</name>
    <dbReference type="NCBI Taxonomy" id="156977"/>
    <lineage>
        <taxon>Bacteria</taxon>
        <taxon>Bacillati</taxon>
        <taxon>Actinomycetota</taxon>
        <taxon>Actinomycetes</taxon>
        <taxon>Micrococcales</taxon>
        <taxon>Microbacteriaceae</taxon>
        <taxon>Microbacterium</taxon>
    </lineage>
</organism>
<evidence type="ECO:0000313" key="4">
    <source>
        <dbReference type="Proteomes" id="UP001259347"/>
    </source>
</evidence>
<reference evidence="3 4" key="1">
    <citation type="submission" date="2023-07" db="EMBL/GenBank/DDBJ databases">
        <title>Sorghum-associated microbial communities from plants grown in Nebraska, USA.</title>
        <authorList>
            <person name="Schachtman D."/>
        </authorList>
    </citation>
    <scope>NUCLEOTIDE SEQUENCE [LARGE SCALE GENOMIC DNA]</scope>
    <source>
        <strain evidence="3 4">2980</strain>
    </source>
</reference>
<feature type="compositionally biased region" description="Low complexity" evidence="1">
    <location>
        <begin position="27"/>
        <end position="52"/>
    </location>
</feature>
<feature type="signal peptide" evidence="2">
    <location>
        <begin position="1"/>
        <end position="22"/>
    </location>
</feature>
<dbReference type="EMBL" id="JAVDUM010000009">
    <property type="protein sequence ID" value="MDR6867538.1"/>
    <property type="molecule type" value="Genomic_DNA"/>
</dbReference>
<comment type="caution">
    <text evidence="3">The sequence shown here is derived from an EMBL/GenBank/DDBJ whole genome shotgun (WGS) entry which is preliminary data.</text>
</comment>
<keyword evidence="4" id="KW-1185">Reference proteome</keyword>
<evidence type="ECO:0008006" key="5">
    <source>
        <dbReference type="Google" id="ProtNLM"/>
    </source>
</evidence>
<dbReference type="Proteomes" id="UP001259347">
    <property type="component" value="Unassembled WGS sequence"/>
</dbReference>
<feature type="chain" id="PRO_5045214274" description="DUF732 domain-containing protein" evidence="2">
    <location>
        <begin position="23"/>
        <end position="139"/>
    </location>
</feature>
<dbReference type="PROSITE" id="PS51257">
    <property type="entry name" value="PROKAR_LIPOPROTEIN"/>
    <property type="match status" value="1"/>
</dbReference>
<sequence>MRSHAHYTATAALLLLTLTGCASTPTGTAGETTAPGASTPSPTATVAPLTVAPAPPPSDVEATFLFELRKRTDMQVVVDASDEQLLAAGHAACDALAVTPDIDALRLVEGEVPRDNGRYFTSVVIGTHAQTFMCPETKQ</sequence>
<evidence type="ECO:0000313" key="3">
    <source>
        <dbReference type="EMBL" id="MDR6867538.1"/>
    </source>
</evidence>
<evidence type="ECO:0000256" key="2">
    <source>
        <dbReference type="SAM" id="SignalP"/>
    </source>
</evidence>
<evidence type="ECO:0000256" key="1">
    <source>
        <dbReference type="SAM" id="MobiDB-lite"/>
    </source>
</evidence>
<proteinExistence type="predicted"/>
<name>A0ABU1SD46_9MICO</name>
<feature type="region of interest" description="Disordered" evidence="1">
    <location>
        <begin position="27"/>
        <end position="54"/>
    </location>
</feature>
<accession>A0ABU1SD46</accession>
<gene>
    <name evidence="3" type="ORF">J2Y69_002142</name>
</gene>
<protein>
    <recommendedName>
        <fullName evidence="5">DUF732 domain-containing protein</fullName>
    </recommendedName>
</protein>
<dbReference type="RefSeq" id="WP_310020435.1">
    <property type="nucleotide sequence ID" value="NZ_JAVDUM010000009.1"/>
</dbReference>